<dbReference type="EMBL" id="CP025544">
    <property type="protein sequence ID" value="AXK60865.1"/>
    <property type="molecule type" value="Genomic_DNA"/>
</dbReference>
<name>A0A345ZC48_9BACT</name>
<dbReference type="GO" id="GO:0016773">
    <property type="term" value="F:phosphotransferase activity, alcohol group as acceptor"/>
    <property type="evidence" value="ECO:0007669"/>
    <property type="project" value="InterPro"/>
</dbReference>
<dbReference type="Pfam" id="PF04655">
    <property type="entry name" value="APH_6_hur"/>
    <property type="match status" value="1"/>
</dbReference>
<proteinExistence type="predicted"/>
<accession>A0A345ZC48</accession>
<sequence length="321" mass="37224">MKFLTHIRMMLLCLHIVMIQSHEHSNTIVFDTPDSSCHKLSIGLENSITYLTKKWQLHGLAPISYPSVFNNYIAHAYSELYQQDIIIKIGQSNDECKALEYFQGNGMVELLDYDLEHFALLLQYIPSNITLADYLCITQDDNLAISAFVDVFKRIHASPKHLTVAHYVKLEDELFLLHSYNFTKIPAHLLQKACNLYGQLFRSDTPEYLLHGDLHCRNILQNDNEFIAIDPWASVGPLTYEAASFLTSPTDFLLLHDTIQDILQNRLNRLSDELQLDKQQLRDFSFIRLIYLACICETKNRNDDWIEQFIQVAQVVNRLNI</sequence>
<reference evidence="1 2" key="1">
    <citation type="submission" date="2017-12" db="EMBL/GenBank/DDBJ databases">
        <title>Chromulinavorax destructans is a abundant pathogen of dominant heterotrophic picoflagllates.</title>
        <authorList>
            <person name="Deeg C.M."/>
            <person name="Zimmer M."/>
            <person name="Suttle C.A."/>
        </authorList>
    </citation>
    <scope>NUCLEOTIDE SEQUENCE [LARGE SCALE GENOMIC DNA]</scope>
    <source>
        <strain evidence="1 2">SeV1</strain>
    </source>
</reference>
<dbReference type="Proteomes" id="UP000254834">
    <property type="component" value="Chromosome"/>
</dbReference>
<evidence type="ECO:0000313" key="2">
    <source>
        <dbReference type="Proteomes" id="UP000254834"/>
    </source>
</evidence>
<dbReference type="InterPro" id="IPR006748">
    <property type="entry name" value="NH2Glyco/OHUrea_AB-resist_kin"/>
</dbReference>
<dbReference type="InterPro" id="IPR011009">
    <property type="entry name" value="Kinase-like_dom_sf"/>
</dbReference>
<keyword evidence="2" id="KW-1185">Reference proteome</keyword>
<dbReference type="RefSeq" id="WP_115585880.1">
    <property type="nucleotide sequence ID" value="NZ_CP025544.1"/>
</dbReference>
<gene>
    <name evidence="1" type="ORF">C0J27_03920</name>
</gene>
<dbReference type="GO" id="GO:0019748">
    <property type="term" value="P:secondary metabolic process"/>
    <property type="evidence" value="ECO:0007669"/>
    <property type="project" value="InterPro"/>
</dbReference>
<dbReference type="OrthoDB" id="3638028at2"/>
<dbReference type="SUPFAM" id="SSF56112">
    <property type="entry name" value="Protein kinase-like (PK-like)"/>
    <property type="match status" value="1"/>
</dbReference>
<dbReference type="Gene3D" id="3.90.1200.10">
    <property type="match status" value="1"/>
</dbReference>
<dbReference type="AlphaFoldDB" id="A0A345ZC48"/>
<dbReference type="KEGG" id="cdes:C0J27_03920"/>
<evidence type="ECO:0008006" key="3">
    <source>
        <dbReference type="Google" id="ProtNLM"/>
    </source>
</evidence>
<evidence type="ECO:0000313" key="1">
    <source>
        <dbReference type="EMBL" id="AXK60865.1"/>
    </source>
</evidence>
<protein>
    <recommendedName>
        <fullName evidence="3">Aminoglycoside phosphotransferase domain-containing protein</fullName>
    </recommendedName>
</protein>
<organism evidence="1 2">
    <name type="scientific">Candidatus Chromulinivorax destructor</name>
    <dbReference type="NCBI Taxonomy" id="2066483"/>
    <lineage>
        <taxon>Bacteria</taxon>
        <taxon>Candidatus Babelota</taxon>
        <taxon>Candidatus Babeliae</taxon>
        <taxon>Candidatus Babeliales</taxon>
        <taxon>Candidatus Chromulinivoraceae</taxon>
        <taxon>Candidatus Chromulinivorax</taxon>
    </lineage>
</organism>